<dbReference type="InterPro" id="IPR000182">
    <property type="entry name" value="GNAT_dom"/>
</dbReference>
<dbReference type="InterPro" id="IPR016181">
    <property type="entry name" value="Acyl_CoA_acyltransferase"/>
</dbReference>
<gene>
    <name evidence="4" type="ORF">SAMN04487943_10996</name>
</gene>
<sequence>MQTSIRKCTLEDLELLQDLGTETYNETYSHLNTPENINEYLEQAFNSEQLTKELSNPSSTFLFQYVDNMLTGYLKVNEGDAQTYQIGDNALEIERIYVKNTFHEKGLGKLLLQTGIDIAREREKSDIWLGIWRKNKNAIDFHQKMGFEKRGSYSIFIGDEEHNNYIMVKHLE</sequence>
<keyword evidence="4" id="KW-0687">Ribonucleoprotein</keyword>
<evidence type="ECO:0000259" key="3">
    <source>
        <dbReference type="PROSITE" id="PS51186"/>
    </source>
</evidence>
<reference evidence="5" key="1">
    <citation type="submission" date="2016-10" db="EMBL/GenBank/DDBJ databases">
        <authorList>
            <person name="Varghese N."/>
            <person name="Submissions S."/>
        </authorList>
    </citation>
    <scope>NUCLEOTIDE SEQUENCE [LARGE SCALE GENOMIC DNA]</scope>
    <source>
        <strain evidence="5">CGMCC 1.4250</strain>
    </source>
</reference>
<proteinExistence type="predicted"/>
<dbReference type="GO" id="GO:0005840">
    <property type="term" value="C:ribosome"/>
    <property type="evidence" value="ECO:0007669"/>
    <property type="project" value="UniProtKB-KW"/>
</dbReference>
<keyword evidence="5" id="KW-1185">Reference proteome</keyword>
<dbReference type="OrthoDB" id="7205533at2"/>
<protein>
    <submittedName>
        <fullName evidence="4">Ribosomal protein S18 acetylase RimI</fullName>
    </submittedName>
</protein>
<keyword evidence="2" id="KW-0012">Acyltransferase</keyword>
<evidence type="ECO:0000256" key="1">
    <source>
        <dbReference type="ARBA" id="ARBA00022679"/>
    </source>
</evidence>
<dbReference type="PROSITE" id="PS51186">
    <property type="entry name" value="GNAT"/>
    <property type="match status" value="1"/>
</dbReference>
<evidence type="ECO:0000313" key="5">
    <source>
        <dbReference type="Proteomes" id="UP000198565"/>
    </source>
</evidence>
<name>A0A1I4NR07_9BACI</name>
<keyword evidence="4" id="KW-0689">Ribosomal protein</keyword>
<dbReference type="Proteomes" id="UP000198565">
    <property type="component" value="Unassembled WGS sequence"/>
</dbReference>
<accession>A0A1I4NR07</accession>
<feature type="domain" description="N-acetyltransferase" evidence="3">
    <location>
        <begin position="3"/>
        <end position="172"/>
    </location>
</feature>
<dbReference type="EMBL" id="FOTR01000009">
    <property type="protein sequence ID" value="SFM17982.1"/>
    <property type="molecule type" value="Genomic_DNA"/>
</dbReference>
<keyword evidence="1" id="KW-0808">Transferase</keyword>
<dbReference type="PANTHER" id="PTHR42919">
    <property type="entry name" value="N-ALPHA-ACETYLTRANSFERASE"/>
    <property type="match status" value="1"/>
</dbReference>
<dbReference type="CDD" id="cd04301">
    <property type="entry name" value="NAT_SF"/>
    <property type="match status" value="1"/>
</dbReference>
<dbReference type="Gene3D" id="3.40.630.30">
    <property type="match status" value="1"/>
</dbReference>
<organism evidence="4 5">
    <name type="scientific">Gracilibacillus orientalis</name>
    <dbReference type="NCBI Taxonomy" id="334253"/>
    <lineage>
        <taxon>Bacteria</taxon>
        <taxon>Bacillati</taxon>
        <taxon>Bacillota</taxon>
        <taxon>Bacilli</taxon>
        <taxon>Bacillales</taxon>
        <taxon>Bacillaceae</taxon>
        <taxon>Gracilibacillus</taxon>
    </lineage>
</organism>
<dbReference type="PANTHER" id="PTHR42919:SF8">
    <property type="entry name" value="N-ALPHA-ACETYLTRANSFERASE 50"/>
    <property type="match status" value="1"/>
</dbReference>
<dbReference type="AlphaFoldDB" id="A0A1I4NR07"/>
<dbReference type="GO" id="GO:0016747">
    <property type="term" value="F:acyltransferase activity, transferring groups other than amino-acyl groups"/>
    <property type="evidence" value="ECO:0007669"/>
    <property type="project" value="InterPro"/>
</dbReference>
<evidence type="ECO:0000256" key="2">
    <source>
        <dbReference type="ARBA" id="ARBA00023315"/>
    </source>
</evidence>
<dbReference type="STRING" id="334253.SAMN04487943_10996"/>
<dbReference type="SUPFAM" id="SSF55729">
    <property type="entry name" value="Acyl-CoA N-acyltransferases (Nat)"/>
    <property type="match status" value="1"/>
</dbReference>
<dbReference type="Pfam" id="PF00583">
    <property type="entry name" value="Acetyltransf_1"/>
    <property type="match status" value="1"/>
</dbReference>
<dbReference type="InterPro" id="IPR051556">
    <property type="entry name" value="N-term/lysine_N-AcTrnsfr"/>
</dbReference>
<dbReference type="RefSeq" id="WP_091484625.1">
    <property type="nucleotide sequence ID" value="NZ_FOTR01000009.1"/>
</dbReference>
<evidence type="ECO:0000313" key="4">
    <source>
        <dbReference type="EMBL" id="SFM17982.1"/>
    </source>
</evidence>